<dbReference type="EMBL" id="JBHTMU010000035">
    <property type="protein sequence ID" value="MFD1343989.1"/>
    <property type="molecule type" value="Genomic_DNA"/>
</dbReference>
<keyword evidence="2" id="KW-0238">DNA-binding</keyword>
<accession>A0ABW3ZLQ2</accession>
<dbReference type="SUPFAM" id="SSF46785">
    <property type="entry name" value="Winged helix' DNA-binding domain"/>
    <property type="match status" value="1"/>
</dbReference>
<keyword evidence="6" id="KW-1185">Reference proteome</keyword>
<evidence type="ECO:0000256" key="1">
    <source>
        <dbReference type="ARBA" id="ARBA00023015"/>
    </source>
</evidence>
<evidence type="ECO:0000259" key="4">
    <source>
        <dbReference type="PROSITE" id="PS51118"/>
    </source>
</evidence>
<dbReference type="Gene3D" id="1.10.10.10">
    <property type="entry name" value="Winged helix-like DNA-binding domain superfamily/Winged helix DNA-binding domain"/>
    <property type="match status" value="1"/>
</dbReference>
<proteinExistence type="predicted"/>
<keyword evidence="3" id="KW-0804">Transcription</keyword>
<comment type="caution">
    <text evidence="5">The sequence shown here is derived from an EMBL/GenBank/DDBJ whole genome shotgun (WGS) entry which is preliminary data.</text>
</comment>
<protein>
    <submittedName>
        <fullName evidence="5">Winged helix-turn-helix transcriptional regulator</fullName>
    </submittedName>
</protein>
<dbReference type="PROSITE" id="PS51118">
    <property type="entry name" value="HTH_HXLR"/>
    <property type="match status" value="1"/>
</dbReference>
<dbReference type="InterPro" id="IPR002577">
    <property type="entry name" value="HTH_HxlR"/>
</dbReference>
<organism evidence="5 6">
    <name type="scientific">Litorisediminicola beolgyonensis</name>
    <dbReference type="NCBI Taxonomy" id="1173614"/>
    <lineage>
        <taxon>Bacteria</taxon>
        <taxon>Pseudomonadati</taxon>
        <taxon>Pseudomonadota</taxon>
        <taxon>Alphaproteobacteria</taxon>
        <taxon>Rhodobacterales</taxon>
        <taxon>Paracoccaceae</taxon>
        <taxon>Litorisediminicola</taxon>
    </lineage>
</organism>
<evidence type="ECO:0000313" key="5">
    <source>
        <dbReference type="EMBL" id="MFD1343989.1"/>
    </source>
</evidence>
<dbReference type="PANTHER" id="PTHR33204:SF39">
    <property type="entry name" value="TRANSCRIPTIONAL REGULATORY PROTEIN"/>
    <property type="match status" value="1"/>
</dbReference>
<name>A0ABW3ZLQ2_9RHOB</name>
<feature type="domain" description="HTH hxlR-type" evidence="4">
    <location>
        <begin position="19"/>
        <end position="117"/>
    </location>
</feature>
<keyword evidence="1" id="KW-0805">Transcription regulation</keyword>
<sequence>MRINKLEQWRAEGFEPSNCPVRQVLDKVSAKWPTLVLLELQPGPQRFNALSRALPDISKRMLTQSLRDLERDGLVDRQVFDTKPPSVSYSLTDLGHSLLVPLLHLIYWASLNMEEIGAARRTFDNAP</sequence>
<dbReference type="PANTHER" id="PTHR33204">
    <property type="entry name" value="TRANSCRIPTIONAL REGULATOR, MARR FAMILY"/>
    <property type="match status" value="1"/>
</dbReference>
<dbReference type="Proteomes" id="UP001597135">
    <property type="component" value="Unassembled WGS sequence"/>
</dbReference>
<evidence type="ECO:0000256" key="2">
    <source>
        <dbReference type="ARBA" id="ARBA00023125"/>
    </source>
</evidence>
<dbReference type="InterPro" id="IPR036388">
    <property type="entry name" value="WH-like_DNA-bd_sf"/>
</dbReference>
<evidence type="ECO:0000313" key="6">
    <source>
        <dbReference type="Proteomes" id="UP001597135"/>
    </source>
</evidence>
<dbReference type="InterPro" id="IPR036390">
    <property type="entry name" value="WH_DNA-bd_sf"/>
</dbReference>
<gene>
    <name evidence="5" type="ORF">ACFQ4E_16285</name>
</gene>
<dbReference type="Pfam" id="PF01638">
    <property type="entry name" value="HxlR"/>
    <property type="match status" value="1"/>
</dbReference>
<reference evidence="6" key="1">
    <citation type="journal article" date="2019" name="Int. J. Syst. Evol. Microbiol.">
        <title>The Global Catalogue of Microorganisms (GCM) 10K type strain sequencing project: providing services to taxonomists for standard genome sequencing and annotation.</title>
        <authorList>
            <consortium name="The Broad Institute Genomics Platform"/>
            <consortium name="The Broad Institute Genome Sequencing Center for Infectious Disease"/>
            <person name="Wu L."/>
            <person name="Ma J."/>
        </authorList>
    </citation>
    <scope>NUCLEOTIDE SEQUENCE [LARGE SCALE GENOMIC DNA]</scope>
    <source>
        <strain evidence="6">CCUG 62953</strain>
    </source>
</reference>
<evidence type="ECO:0000256" key="3">
    <source>
        <dbReference type="ARBA" id="ARBA00023163"/>
    </source>
</evidence>